<dbReference type="InterPro" id="IPR052349">
    <property type="entry name" value="Metallo-hydrolase_Enzymes"/>
</dbReference>
<dbReference type="Gene3D" id="3.20.20.140">
    <property type="entry name" value="Metal-dependent hydrolases"/>
    <property type="match status" value="1"/>
</dbReference>
<keyword evidence="2" id="KW-0378">Hydrolase</keyword>
<dbReference type="InterPro" id="IPR032466">
    <property type="entry name" value="Metal_Hydrolase"/>
</dbReference>
<gene>
    <name evidence="2" type="ORF">D1868_05955</name>
</gene>
<dbReference type="OrthoDB" id="42542at2157"/>
<dbReference type="KEGG" id="sazo:D1868_05955"/>
<protein>
    <submittedName>
        <fullName evidence="2">Amidohydrolase family protein</fullName>
    </submittedName>
</protein>
<keyword evidence="3" id="KW-1185">Reference proteome</keyword>
<dbReference type="InterPro" id="IPR018228">
    <property type="entry name" value="DNase_TatD-rel_CS"/>
</dbReference>
<dbReference type="Proteomes" id="UP000423396">
    <property type="component" value="Chromosome"/>
</dbReference>
<feature type="domain" description="Amidohydrolase 3" evidence="1">
    <location>
        <begin position="161"/>
        <end position="401"/>
    </location>
</feature>
<dbReference type="Gene3D" id="2.30.40.10">
    <property type="entry name" value="Urease, subunit C, domain 1"/>
    <property type="match status" value="1"/>
</dbReference>
<dbReference type="InterPro" id="IPR011059">
    <property type="entry name" value="Metal-dep_hydrolase_composite"/>
</dbReference>
<dbReference type="SUPFAM" id="SSF51556">
    <property type="entry name" value="Metallo-dependent hydrolases"/>
    <property type="match status" value="1"/>
</dbReference>
<dbReference type="RefSeq" id="WP_156006490.1">
    <property type="nucleotide sequence ID" value="NZ_CP045483.1"/>
</dbReference>
<dbReference type="PANTHER" id="PTHR32027">
    <property type="entry name" value="CYTOSINE DEAMINASE"/>
    <property type="match status" value="1"/>
</dbReference>
<dbReference type="EMBL" id="CP045483">
    <property type="protein sequence ID" value="QGR19578.1"/>
    <property type="molecule type" value="Genomic_DNA"/>
</dbReference>
<dbReference type="GeneID" id="42798595"/>
<evidence type="ECO:0000313" key="2">
    <source>
        <dbReference type="EMBL" id="QGR19578.1"/>
    </source>
</evidence>
<organism evidence="2 3">
    <name type="scientific">Stygiolobus azoricus</name>
    <dbReference type="NCBI Taxonomy" id="41675"/>
    <lineage>
        <taxon>Archaea</taxon>
        <taxon>Thermoproteota</taxon>
        <taxon>Thermoprotei</taxon>
        <taxon>Sulfolobales</taxon>
        <taxon>Sulfolobaceae</taxon>
        <taxon>Stygiolobus</taxon>
    </lineage>
</organism>
<dbReference type="InterPro" id="IPR013108">
    <property type="entry name" value="Amidohydro_3"/>
</dbReference>
<accession>A0A650CP63</accession>
<dbReference type="AlphaFoldDB" id="A0A650CP63"/>
<dbReference type="PROSITE" id="PS01137">
    <property type="entry name" value="TATD_1"/>
    <property type="match status" value="1"/>
</dbReference>
<dbReference type="PANTHER" id="PTHR32027:SF0">
    <property type="entry name" value="CYTOSINE DEAMINASE"/>
    <property type="match status" value="1"/>
</dbReference>
<proteinExistence type="predicted"/>
<dbReference type="SUPFAM" id="SSF51338">
    <property type="entry name" value="Composite domain of metallo-dependent hydrolases"/>
    <property type="match status" value="1"/>
</dbReference>
<reference evidence="2 3" key="1">
    <citation type="submission" date="2019-10" db="EMBL/GenBank/DDBJ databases">
        <title>Genome Sequences from Six Type Strain Members of the Archaeal Family Sulfolobaceae: Acidianus ambivalens, Acidianus infernus, Metallosphaera prunae, Stygiolobus azoricus, Sulfolobus metallicus, and Sulfurisphaera ohwakuensis.</title>
        <authorList>
            <person name="Counts J.A."/>
            <person name="Kelly R.M."/>
        </authorList>
    </citation>
    <scope>NUCLEOTIDE SEQUENCE [LARGE SCALE GENOMIC DNA]</scope>
    <source>
        <strain evidence="2 3">FC6</strain>
    </source>
</reference>
<evidence type="ECO:0000259" key="1">
    <source>
        <dbReference type="Pfam" id="PF07969"/>
    </source>
</evidence>
<dbReference type="Pfam" id="PF07969">
    <property type="entry name" value="Amidohydro_3"/>
    <property type="match status" value="2"/>
</dbReference>
<feature type="domain" description="Amidohydrolase 3" evidence="1">
    <location>
        <begin position="39"/>
        <end position="124"/>
    </location>
</feature>
<dbReference type="GO" id="GO:0016814">
    <property type="term" value="F:hydrolase activity, acting on carbon-nitrogen (but not peptide) bonds, in cyclic amidines"/>
    <property type="evidence" value="ECO:0007669"/>
    <property type="project" value="TreeGrafter"/>
</dbReference>
<sequence length="409" mass="46734">MILKNALNENNERISIVLDESSGIIKRIVKGEISSIGDKVLDLGGRFVSPGLVDSHAHIDSNFLLDVCKEVETPKFTEALKALIECKENLTEDEIYKLAKKSIDHYITHGTLFVRTHVMIDGKKWKERVRSLVRLREEFKGKVYIQLIGFVQSYDYFDKEQEERVIKSIEMGLDGIGGQPHLQPSREDGIYMVKSLFDIAEQFNIILDFHADYADEPDLKFSEVIVSETIRRKLYGKVSLSHLIAMHSYHDDYAHRLMRWIKSADINVIVSPITELQGSGAHENYPKRRGIPRVRELLEEGINVSLGHDDIQNHLNPIGDGDLLKASFALMIGDYMFFTRYFKDIHRMMTYNGAKTLRITDYGLEEGKKANIVIFNTKSLRDTLIEIPSNRLVISGGKILYNSLESITI</sequence>
<evidence type="ECO:0000313" key="3">
    <source>
        <dbReference type="Proteomes" id="UP000423396"/>
    </source>
</evidence>
<name>A0A650CP63_9CREN</name>